<gene>
    <name evidence="2" type="ORF">HPG69_017508</name>
</gene>
<evidence type="ECO:0000313" key="3">
    <source>
        <dbReference type="Proteomes" id="UP000551758"/>
    </source>
</evidence>
<feature type="region of interest" description="Disordered" evidence="1">
    <location>
        <begin position="18"/>
        <end position="78"/>
    </location>
</feature>
<proteinExistence type="predicted"/>
<comment type="caution">
    <text evidence="2">The sequence shown here is derived from an EMBL/GenBank/DDBJ whole genome shotgun (WGS) entry which is preliminary data.</text>
</comment>
<dbReference type="Proteomes" id="UP000551758">
    <property type="component" value="Unassembled WGS sequence"/>
</dbReference>
<name>A0A7J7ED68_DICBM</name>
<feature type="compositionally biased region" description="Low complexity" evidence="1">
    <location>
        <begin position="43"/>
        <end position="78"/>
    </location>
</feature>
<accession>A0A7J7ED68</accession>
<evidence type="ECO:0000256" key="1">
    <source>
        <dbReference type="SAM" id="MobiDB-lite"/>
    </source>
</evidence>
<dbReference type="EMBL" id="JACDTQ010003584">
    <property type="protein sequence ID" value="KAF5913732.1"/>
    <property type="molecule type" value="Genomic_DNA"/>
</dbReference>
<reference evidence="2 3" key="1">
    <citation type="journal article" date="2020" name="Mol. Biol. Evol.">
        <title>Interspecific Gene Flow and the Evolution of Specialization in Black and White Rhinoceros.</title>
        <authorList>
            <person name="Moodley Y."/>
            <person name="Westbury M.V."/>
            <person name="Russo I.M."/>
            <person name="Gopalakrishnan S."/>
            <person name="Rakotoarivelo A."/>
            <person name="Olsen R.A."/>
            <person name="Prost S."/>
            <person name="Tunstall T."/>
            <person name="Ryder O.A."/>
            <person name="Dalen L."/>
            <person name="Bruford M.W."/>
        </authorList>
    </citation>
    <scope>NUCLEOTIDE SEQUENCE [LARGE SCALE GENOMIC DNA]</scope>
    <source>
        <strain evidence="2">SBR-YM</strain>
        <tissue evidence="2">Skin</tissue>
    </source>
</reference>
<protein>
    <submittedName>
        <fullName evidence="2">Uncharacterized protein</fullName>
    </submittedName>
</protein>
<sequence>MVRCGPGRGKVPRALLTLLRPPGWSPGERGPAALPEEGPVSRTAAAPVTVTPAGTRCAAPTASSTPAPATCRRPPAADAHAPPLLALFQPVRFLPEQTTTASVLYTYDYDPAPLDAEHLVAGHNLEGEVEDR</sequence>
<organism evidence="2 3">
    <name type="scientific">Diceros bicornis minor</name>
    <name type="common">South-central black rhinoceros</name>
    <dbReference type="NCBI Taxonomy" id="77932"/>
    <lineage>
        <taxon>Eukaryota</taxon>
        <taxon>Metazoa</taxon>
        <taxon>Chordata</taxon>
        <taxon>Craniata</taxon>
        <taxon>Vertebrata</taxon>
        <taxon>Euteleostomi</taxon>
        <taxon>Mammalia</taxon>
        <taxon>Eutheria</taxon>
        <taxon>Laurasiatheria</taxon>
        <taxon>Perissodactyla</taxon>
        <taxon>Rhinocerotidae</taxon>
        <taxon>Diceros</taxon>
    </lineage>
</organism>
<keyword evidence="3" id="KW-1185">Reference proteome</keyword>
<dbReference type="AlphaFoldDB" id="A0A7J7ED68"/>
<evidence type="ECO:0000313" key="2">
    <source>
        <dbReference type="EMBL" id="KAF5913732.1"/>
    </source>
</evidence>